<dbReference type="Pfam" id="PF03473">
    <property type="entry name" value="MOSC"/>
    <property type="match status" value="1"/>
</dbReference>
<dbReference type="EMBL" id="VBSN01000010">
    <property type="protein sequence ID" value="KAA6441572.1"/>
    <property type="molecule type" value="Genomic_DNA"/>
</dbReference>
<dbReference type="GO" id="GO:0003824">
    <property type="term" value="F:catalytic activity"/>
    <property type="evidence" value="ECO:0007669"/>
    <property type="project" value="InterPro"/>
</dbReference>
<dbReference type="InterPro" id="IPR011037">
    <property type="entry name" value="Pyrv_Knase-like_insert_dom_sf"/>
</dbReference>
<dbReference type="SUPFAM" id="SSF50800">
    <property type="entry name" value="PK beta-barrel domain-like"/>
    <property type="match status" value="1"/>
</dbReference>
<evidence type="ECO:0000313" key="3">
    <source>
        <dbReference type="Proteomes" id="UP000323994"/>
    </source>
</evidence>
<evidence type="ECO:0000313" key="2">
    <source>
        <dbReference type="EMBL" id="KAA6441572.1"/>
    </source>
</evidence>
<dbReference type="Pfam" id="PF03476">
    <property type="entry name" value="MOSC_N"/>
    <property type="match status" value="1"/>
</dbReference>
<dbReference type="PROSITE" id="PS51340">
    <property type="entry name" value="MOSC"/>
    <property type="match status" value="1"/>
</dbReference>
<dbReference type="InterPro" id="IPR005303">
    <property type="entry name" value="MOCOS_middle"/>
</dbReference>
<sequence length="265" mass="29653">MILSEIWIYPVKSLGGIRLTEAHTEEKGLQYDRRWMIVDENGMFQTQRFSPEMALIDVTLQAGGLKIFSRDNPENHTIAPFEPVSEETISVKVWNDVVDAVTVSNAADQWLSNQLGKKVRLVMMPENTQRKADPHYARHDENVSFADGFPYLVISQASLDDLNSRLAEPVSMARFRPNFVITGTKPFAEDEWKSITIGNAAFEVVKPCARCIMTTINQKTAEKGAEPLKTLSTYRKINNKILFGQNVVAAAFGTVKAGDEVTVTQ</sequence>
<protein>
    <submittedName>
        <fullName evidence="2">MOSC domain-containing protein</fullName>
    </submittedName>
</protein>
<dbReference type="GO" id="GO:0030170">
    <property type="term" value="F:pyridoxal phosphate binding"/>
    <property type="evidence" value="ECO:0007669"/>
    <property type="project" value="InterPro"/>
</dbReference>
<dbReference type="PANTHER" id="PTHR14237:SF19">
    <property type="entry name" value="MITOCHONDRIAL AMIDOXIME REDUCING COMPONENT 1"/>
    <property type="match status" value="1"/>
</dbReference>
<dbReference type="GO" id="GO:0030151">
    <property type="term" value="F:molybdenum ion binding"/>
    <property type="evidence" value="ECO:0007669"/>
    <property type="project" value="InterPro"/>
</dbReference>
<reference evidence="2 3" key="1">
    <citation type="submission" date="2019-05" db="EMBL/GenBank/DDBJ databases">
        <authorList>
            <person name="Qu J.-H."/>
        </authorList>
    </citation>
    <scope>NUCLEOTIDE SEQUENCE [LARGE SCALE GENOMIC DNA]</scope>
    <source>
        <strain evidence="2 3">NS28</strain>
    </source>
</reference>
<feature type="domain" description="MOSC" evidence="1">
    <location>
        <begin position="104"/>
        <end position="264"/>
    </location>
</feature>
<dbReference type="InterPro" id="IPR005302">
    <property type="entry name" value="MoCF_Sase_C"/>
</dbReference>
<dbReference type="OrthoDB" id="581532at2"/>
<accession>A0A5M8R5Y8</accession>
<evidence type="ECO:0000259" key="1">
    <source>
        <dbReference type="PROSITE" id="PS51340"/>
    </source>
</evidence>
<gene>
    <name evidence="2" type="ORF">FEM33_00865</name>
</gene>
<organism evidence="2 3">
    <name type="scientific">Dyadobacter flavalbus</name>
    <dbReference type="NCBI Taxonomy" id="2579942"/>
    <lineage>
        <taxon>Bacteria</taxon>
        <taxon>Pseudomonadati</taxon>
        <taxon>Bacteroidota</taxon>
        <taxon>Cytophagia</taxon>
        <taxon>Cytophagales</taxon>
        <taxon>Spirosomataceae</taxon>
        <taxon>Dyadobacter</taxon>
    </lineage>
</organism>
<name>A0A5M8R5Y8_9BACT</name>
<dbReference type="Proteomes" id="UP000323994">
    <property type="component" value="Unassembled WGS sequence"/>
</dbReference>
<comment type="caution">
    <text evidence="2">The sequence shown here is derived from an EMBL/GenBank/DDBJ whole genome shotgun (WGS) entry which is preliminary data.</text>
</comment>
<dbReference type="PANTHER" id="PTHR14237">
    <property type="entry name" value="MOLYBDOPTERIN COFACTOR SULFURASE MOSC"/>
    <property type="match status" value="1"/>
</dbReference>
<proteinExistence type="predicted"/>
<keyword evidence="3" id="KW-1185">Reference proteome</keyword>
<dbReference type="RefSeq" id="WP_139010233.1">
    <property type="nucleotide sequence ID" value="NZ_VBSN01000010.1"/>
</dbReference>
<dbReference type="SUPFAM" id="SSF141673">
    <property type="entry name" value="MOSC N-terminal domain-like"/>
    <property type="match status" value="1"/>
</dbReference>
<dbReference type="AlphaFoldDB" id="A0A5M8R5Y8"/>